<evidence type="ECO:0000313" key="1">
    <source>
        <dbReference type="EMBL" id="GAA3220291.1"/>
    </source>
</evidence>
<comment type="caution">
    <text evidence="1">The sequence shown here is derived from an EMBL/GenBank/DDBJ whole genome shotgun (WGS) entry which is preliminary data.</text>
</comment>
<gene>
    <name evidence="1" type="ORF">GCM10010468_44790</name>
</gene>
<dbReference type="EMBL" id="BAAAUV010000011">
    <property type="protein sequence ID" value="GAA3220291.1"/>
    <property type="molecule type" value="Genomic_DNA"/>
</dbReference>
<dbReference type="Gene3D" id="3.30.70.1060">
    <property type="entry name" value="Dimeric alpha+beta barrel"/>
    <property type="match status" value="1"/>
</dbReference>
<dbReference type="SUPFAM" id="SSF54909">
    <property type="entry name" value="Dimeric alpha+beta barrel"/>
    <property type="match status" value="1"/>
</dbReference>
<protein>
    <recommendedName>
        <fullName evidence="3">YCII-related domain-containing protein</fullName>
    </recommendedName>
</protein>
<evidence type="ECO:0000313" key="2">
    <source>
        <dbReference type="Proteomes" id="UP001501237"/>
    </source>
</evidence>
<proteinExistence type="predicted"/>
<organism evidence="1 2">
    <name type="scientific">Actinocorallia longicatena</name>
    <dbReference type="NCBI Taxonomy" id="111803"/>
    <lineage>
        <taxon>Bacteria</taxon>
        <taxon>Bacillati</taxon>
        <taxon>Actinomycetota</taxon>
        <taxon>Actinomycetes</taxon>
        <taxon>Streptosporangiales</taxon>
        <taxon>Thermomonosporaceae</taxon>
        <taxon>Actinocorallia</taxon>
    </lineage>
</organism>
<accession>A0ABP6QG48</accession>
<dbReference type="InterPro" id="IPR011008">
    <property type="entry name" value="Dimeric_a/b-barrel"/>
</dbReference>
<sequence length="115" mass="11909">MRVMTLLRSAGDFGAPPPELFAALAELGEELKAAGVPVDTAGLAPTAVSPLVTLSGDAVSVTEGFSSAGSPDAFAIYDVASVEEAVAWAGRFLETHRRCWPGWSGEVEVRQTFGG</sequence>
<evidence type="ECO:0008006" key="3">
    <source>
        <dbReference type="Google" id="ProtNLM"/>
    </source>
</evidence>
<keyword evidence="2" id="KW-1185">Reference proteome</keyword>
<reference evidence="2" key="1">
    <citation type="journal article" date="2019" name="Int. J. Syst. Evol. Microbiol.">
        <title>The Global Catalogue of Microorganisms (GCM) 10K type strain sequencing project: providing services to taxonomists for standard genome sequencing and annotation.</title>
        <authorList>
            <consortium name="The Broad Institute Genomics Platform"/>
            <consortium name="The Broad Institute Genome Sequencing Center for Infectious Disease"/>
            <person name="Wu L."/>
            <person name="Ma J."/>
        </authorList>
    </citation>
    <scope>NUCLEOTIDE SEQUENCE [LARGE SCALE GENOMIC DNA]</scope>
    <source>
        <strain evidence="2">JCM 9377</strain>
    </source>
</reference>
<dbReference type="RefSeq" id="WP_344831498.1">
    <property type="nucleotide sequence ID" value="NZ_BAAAUV010000011.1"/>
</dbReference>
<name>A0ABP6QG48_9ACTN</name>
<dbReference type="Proteomes" id="UP001501237">
    <property type="component" value="Unassembled WGS sequence"/>
</dbReference>